<evidence type="ECO:0000313" key="2">
    <source>
        <dbReference type="Proteomes" id="UP000733744"/>
    </source>
</evidence>
<dbReference type="Pfam" id="PF09907">
    <property type="entry name" value="HigB_toxin"/>
    <property type="match status" value="1"/>
</dbReference>
<dbReference type="EMBL" id="RYFG02000053">
    <property type="protein sequence ID" value="TRW99821.1"/>
    <property type="molecule type" value="Genomic_DNA"/>
</dbReference>
<evidence type="ECO:0000313" key="1">
    <source>
        <dbReference type="EMBL" id="TRW99821.1"/>
    </source>
</evidence>
<organism evidence="1 2">
    <name type="scientific">Candidatus Methylobacter oryzae</name>
    <dbReference type="NCBI Taxonomy" id="2497749"/>
    <lineage>
        <taxon>Bacteria</taxon>
        <taxon>Pseudomonadati</taxon>
        <taxon>Pseudomonadota</taxon>
        <taxon>Gammaproteobacteria</taxon>
        <taxon>Methylococcales</taxon>
        <taxon>Methylococcaceae</taxon>
        <taxon>Methylobacter</taxon>
    </lineage>
</organism>
<dbReference type="Proteomes" id="UP000733744">
    <property type="component" value="Unassembled WGS sequence"/>
</dbReference>
<proteinExistence type="predicted"/>
<accession>A0ABY3CGI6</accession>
<name>A0ABY3CGI6_9GAMM</name>
<reference evidence="1 2" key="1">
    <citation type="journal article" date="2019" name="Antonie Van Leeuwenhoek">
        <title>Description of 'Ca. Methylobacter oryzae' KRF1, a novel species from the environmentally important Methylobacter clade 2.</title>
        <authorList>
            <person name="Khatri K."/>
            <person name="Mohite J.A."/>
            <person name="Pandit P.S."/>
            <person name="Bahulikar R."/>
            <person name="Rahalkar M.C."/>
        </authorList>
    </citation>
    <scope>NUCLEOTIDE SEQUENCE [LARGE SCALE GENOMIC DNA]</scope>
    <source>
        <strain evidence="1 2">KRF1</strain>
    </source>
</reference>
<dbReference type="RefSeq" id="WP_127030735.1">
    <property type="nucleotide sequence ID" value="NZ_RYFG02000053.1"/>
</dbReference>
<protein>
    <submittedName>
        <fullName evidence="1">Type II toxin-antitoxin system HigB family toxin</fullName>
    </submittedName>
</protein>
<comment type="caution">
    <text evidence="1">The sequence shown here is derived from an EMBL/GenBank/DDBJ whole genome shotgun (WGS) entry which is preliminary data.</text>
</comment>
<dbReference type="InterPro" id="IPR018669">
    <property type="entry name" value="Toxin_HigB"/>
</dbReference>
<keyword evidence="2" id="KW-1185">Reference proteome</keyword>
<sequence length="95" mass="11174">MKLLGLLTLEEFKQDHADSRGALDTWRYDVEKAHWDGPHDIKSRYPSASFLADNIVIFNIKGNKYRLVIKAKYQYGIVKIEWIGTHAEYDKKRFT</sequence>
<gene>
    <name evidence="1" type="ORF">EKO24_006570</name>
</gene>